<accession>A0A4S8RC62</accession>
<dbReference type="AlphaFoldDB" id="A0A4S8RC62"/>
<dbReference type="Gene3D" id="3.30.10.10">
    <property type="entry name" value="Trypsin Inhibitor V, subunit A"/>
    <property type="match status" value="1"/>
</dbReference>
<evidence type="ECO:0000313" key="2">
    <source>
        <dbReference type="Proteomes" id="UP000308671"/>
    </source>
</evidence>
<evidence type="ECO:0000313" key="1">
    <source>
        <dbReference type="EMBL" id="THV55763.1"/>
    </source>
</evidence>
<dbReference type="PANTHER" id="PTHR39600">
    <property type="entry name" value="PEPTIDASE INHIBITOR I78 FAMILY PROTEIN"/>
    <property type="match status" value="1"/>
</dbReference>
<organism evidence="1 2">
    <name type="scientific">Botrytis galanthina</name>
    <dbReference type="NCBI Taxonomy" id="278940"/>
    <lineage>
        <taxon>Eukaryota</taxon>
        <taxon>Fungi</taxon>
        <taxon>Dikarya</taxon>
        <taxon>Ascomycota</taxon>
        <taxon>Pezizomycotina</taxon>
        <taxon>Leotiomycetes</taxon>
        <taxon>Helotiales</taxon>
        <taxon>Sclerotiniaceae</taxon>
        <taxon>Botrytis</taxon>
    </lineage>
</organism>
<dbReference type="PANTHER" id="PTHR39600:SF1">
    <property type="entry name" value="PEPTIDASE INHIBITOR I78 FAMILY PROTEIN"/>
    <property type="match status" value="1"/>
</dbReference>
<reference evidence="1 2" key="1">
    <citation type="submission" date="2017-12" db="EMBL/GenBank/DDBJ databases">
        <title>Comparative genomics of Botrytis spp.</title>
        <authorList>
            <person name="Valero-Jimenez C.A."/>
            <person name="Tapia P."/>
            <person name="Veloso J."/>
            <person name="Silva-Moreno E."/>
            <person name="Staats M."/>
            <person name="Valdes J.H."/>
            <person name="Van Kan J.A.L."/>
        </authorList>
    </citation>
    <scope>NUCLEOTIDE SEQUENCE [LARGE SCALE GENOMIC DNA]</scope>
    <source>
        <strain evidence="1 2">MUCL435</strain>
    </source>
</reference>
<dbReference type="EMBL" id="PQXL01000003">
    <property type="protein sequence ID" value="THV55763.1"/>
    <property type="molecule type" value="Genomic_DNA"/>
</dbReference>
<dbReference type="OrthoDB" id="10013825at2759"/>
<keyword evidence="2" id="KW-1185">Reference proteome</keyword>
<comment type="caution">
    <text evidence="1">The sequence shown here is derived from an EMBL/GenBank/DDBJ whole genome shotgun (WGS) entry which is preliminary data.</text>
</comment>
<protein>
    <submittedName>
        <fullName evidence="1">Uncharacterized protein</fullName>
    </submittedName>
</protein>
<proteinExistence type="predicted"/>
<sequence length="89" mass="9741">MPLVDPVTNSAAGGEDKTQVWMSKLAGKKIGDSSDETTFAKQDLPEEHRIIEPGSMVTKDFKENRSALASSTYFPESSSLTRYLDSISI</sequence>
<dbReference type="Proteomes" id="UP000308671">
    <property type="component" value="Unassembled WGS sequence"/>
</dbReference>
<name>A0A4S8RC62_9HELO</name>
<gene>
    <name evidence="1" type="ORF">BGAL_0003g00030</name>
</gene>